<dbReference type="Proteomes" id="UP000179157">
    <property type="component" value="Unassembled WGS sequence"/>
</dbReference>
<dbReference type="STRING" id="1817864.A2Z21_01150"/>
<comment type="caution">
    <text evidence="1">The sequence shown here is derived from an EMBL/GenBank/DDBJ whole genome shotgun (WGS) entry which is preliminary data.</text>
</comment>
<dbReference type="AlphaFoldDB" id="A0A1F5UQ46"/>
<evidence type="ECO:0008006" key="3">
    <source>
        <dbReference type="Google" id="ProtNLM"/>
    </source>
</evidence>
<evidence type="ECO:0000313" key="2">
    <source>
        <dbReference type="Proteomes" id="UP000179157"/>
    </source>
</evidence>
<accession>A0A1F5UQ46</accession>
<name>A0A1F5UQ46_FRAXR</name>
<sequence length="115" mass="13728">MMEIQTINREEQLSLESEILRHLWYEGHATPALLSGVLNQSLPLLYDCLEDLIRRQCIYQFWLSPQGQDASVYCLTRRAHRKLQTALHGYSRYKLKSFWDAMKREQHLWVAHLQL</sequence>
<dbReference type="EMBL" id="MFGX01000108">
    <property type="protein sequence ID" value="OGF53272.1"/>
    <property type="molecule type" value="Genomic_DNA"/>
</dbReference>
<organism evidence="1 2">
    <name type="scientific">Fraserbacteria sp. (strain RBG_16_55_9)</name>
    <dbReference type="NCBI Taxonomy" id="1817864"/>
    <lineage>
        <taxon>Bacteria</taxon>
        <taxon>Candidatus Fraseribacteriota</taxon>
    </lineage>
</organism>
<proteinExistence type="predicted"/>
<protein>
    <recommendedName>
        <fullName evidence="3">MarR family transcriptional regulator</fullName>
    </recommendedName>
</protein>
<gene>
    <name evidence="1" type="ORF">A2Z21_01150</name>
</gene>
<reference evidence="1 2" key="1">
    <citation type="journal article" date="2016" name="Nat. Commun.">
        <title>Thousands of microbial genomes shed light on interconnected biogeochemical processes in an aquifer system.</title>
        <authorList>
            <person name="Anantharaman K."/>
            <person name="Brown C.T."/>
            <person name="Hug L.A."/>
            <person name="Sharon I."/>
            <person name="Castelle C.J."/>
            <person name="Probst A.J."/>
            <person name="Thomas B.C."/>
            <person name="Singh A."/>
            <person name="Wilkins M.J."/>
            <person name="Karaoz U."/>
            <person name="Brodie E.L."/>
            <person name="Williams K.H."/>
            <person name="Hubbard S.S."/>
            <person name="Banfield J.F."/>
        </authorList>
    </citation>
    <scope>NUCLEOTIDE SEQUENCE [LARGE SCALE GENOMIC DNA]</scope>
    <source>
        <strain evidence="2">RBG_16_55_9</strain>
    </source>
</reference>
<evidence type="ECO:0000313" key="1">
    <source>
        <dbReference type="EMBL" id="OGF53272.1"/>
    </source>
</evidence>